<dbReference type="InterPro" id="IPR036859">
    <property type="entry name" value="CAP-Gly_dom_sf"/>
</dbReference>
<dbReference type="Gene3D" id="3.10.20.90">
    <property type="entry name" value="Phosphatidylinositol 3-kinase Catalytic Subunit, Chain A, domain 1"/>
    <property type="match status" value="1"/>
</dbReference>
<dbReference type="GO" id="GO:0007010">
    <property type="term" value="P:cytoskeleton organization"/>
    <property type="evidence" value="ECO:0007669"/>
    <property type="project" value="TreeGrafter"/>
</dbReference>
<dbReference type="eggNOG" id="KOG3207">
    <property type="taxonomic scope" value="Eukaryota"/>
</dbReference>
<dbReference type="PROSITE" id="PS50245">
    <property type="entry name" value="CAP_GLY_2"/>
    <property type="match status" value="1"/>
</dbReference>
<evidence type="ECO:0000256" key="3">
    <source>
        <dbReference type="ARBA" id="ARBA00015004"/>
    </source>
</evidence>
<comment type="similarity">
    <text evidence="2">Belongs to the TBCE family.</text>
</comment>
<dbReference type="Proteomes" id="UP000008672">
    <property type="component" value="Unassembled WGS sequence"/>
</dbReference>
<protein>
    <recommendedName>
        <fullName evidence="3">Tubulin-specific chaperone E</fullName>
    </recommendedName>
    <alternativeName>
        <fullName evidence="9">Tubulin-folding cofactor E</fullName>
    </alternativeName>
</protein>
<dbReference type="InterPro" id="IPR032675">
    <property type="entry name" value="LRR_dom_sf"/>
</dbReference>
<accession>H3AXL1</accession>
<keyword evidence="6" id="KW-0677">Repeat</keyword>
<dbReference type="EMBL" id="AFYH01046657">
    <property type="status" value="NOT_ANNOTATED_CDS"/>
    <property type="molecule type" value="Genomic_DNA"/>
</dbReference>
<evidence type="ECO:0000256" key="7">
    <source>
        <dbReference type="ARBA" id="ARBA00023186"/>
    </source>
</evidence>
<dbReference type="FunFam" id="3.80.10.10:FF:000268">
    <property type="entry name" value="Tubulin-specific chaperone E"/>
    <property type="match status" value="1"/>
</dbReference>
<comment type="subcellular location">
    <subcellularLocation>
        <location evidence="1">Cytoplasm</location>
        <location evidence="1">Cytoskeleton</location>
    </subcellularLocation>
</comment>
<dbReference type="OMA" id="SEESHMF"/>
<evidence type="ECO:0000256" key="5">
    <source>
        <dbReference type="ARBA" id="ARBA00022614"/>
    </source>
</evidence>
<dbReference type="SUPFAM" id="SSF54236">
    <property type="entry name" value="Ubiquitin-like"/>
    <property type="match status" value="1"/>
</dbReference>
<dbReference type="EMBL" id="AFYH01046660">
    <property type="status" value="NOT_ANNOTATED_CDS"/>
    <property type="molecule type" value="Genomic_DNA"/>
</dbReference>
<evidence type="ECO:0000256" key="1">
    <source>
        <dbReference type="ARBA" id="ARBA00004245"/>
    </source>
</evidence>
<dbReference type="InParanoid" id="H3AXL1"/>
<dbReference type="Gene3D" id="2.30.30.190">
    <property type="entry name" value="CAP Gly-rich-like domain"/>
    <property type="match status" value="1"/>
</dbReference>
<dbReference type="EMBL" id="AFYH01046659">
    <property type="status" value="NOT_ANNOTATED_CDS"/>
    <property type="molecule type" value="Genomic_DNA"/>
</dbReference>
<dbReference type="InterPro" id="IPR044079">
    <property type="entry name" value="Ubl_TBCE"/>
</dbReference>
<dbReference type="FunFam" id="3.80.10.10:FF:001017">
    <property type="entry name" value="Tubulin-specific chaperone E"/>
    <property type="match status" value="1"/>
</dbReference>
<dbReference type="Pfam" id="PF14580">
    <property type="entry name" value="LRR_9"/>
    <property type="match status" value="1"/>
</dbReference>
<dbReference type="CDD" id="cd17044">
    <property type="entry name" value="Ubl_TBCE"/>
    <property type="match status" value="1"/>
</dbReference>
<dbReference type="SUPFAM" id="SSF52058">
    <property type="entry name" value="L domain-like"/>
    <property type="match status" value="1"/>
</dbReference>
<dbReference type="STRING" id="7897.ENSLACP00000014382"/>
<keyword evidence="4" id="KW-0963">Cytoplasm</keyword>
<evidence type="ECO:0000256" key="8">
    <source>
        <dbReference type="ARBA" id="ARBA00023212"/>
    </source>
</evidence>
<organism evidence="11 12">
    <name type="scientific">Latimeria chalumnae</name>
    <name type="common">Coelacanth</name>
    <dbReference type="NCBI Taxonomy" id="7897"/>
    <lineage>
        <taxon>Eukaryota</taxon>
        <taxon>Metazoa</taxon>
        <taxon>Chordata</taxon>
        <taxon>Craniata</taxon>
        <taxon>Vertebrata</taxon>
        <taxon>Euteleostomi</taxon>
        <taxon>Coelacanthiformes</taxon>
        <taxon>Coelacanthidae</taxon>
        <taxon>Latimeria</taxon>
    </lineage>
</organism>
<reference evidence="11" key="3">
    <citation type="submission" date="2025-09" db="UniProtKB">
        <authorList>
            <consortium name="Ensembl"/>
        </authorList>
    </citation>
    <scope>IDENTIFICATION</scope>
</reference>
<dbReference type="GO" id="GO:0005856">
    <property type="term" value="C:cytoskeleton"/>
    <property type="evidence" value="ECO:0007669"/>
    <property type="project" value="UniProtKB-SubCell"/>
</dbReference>
<name>H3AXL1_LATCH</name>
<keyword evidence="8" id="KW-0206">Cytoskeleton</keyword>
<dbReference type="FunCoup" id="H3AXL1">
    <property type="interactions" value="1938"/>
</dbReference>
<feature type="domain" description="CAP-Gly" evidence="10">
    <location>
        <begin position="27"/>
        <end position="71"/>
    </location>
</feature>
<keyword evidence="12" id="KW-1185">Reference proteome</keyword>
<dbReference type="EMBL" id="AFYH01046658">
    <property type="status" value="NOT_ANNOTATED_CDS"/>
    <property type="molecule type" value="Genomic_DNA"/>
</dbReference>
<dbReference type="InterPro" id="IPR000938">
    <property type="entry name" value="CAP-Gly_domain"/>
</dbReference>
<dbReference type="AlphaFoldDB" id="H3AXL1"/>
<reference evidence="11" key="2">
    <citation type="submission" date="2025-08" db="UniProtKB">
        <authorList>
            <consortium name="Ensembl"/>
        </authorList>
    </citation>
    <scope>IDENTIFICATION</scope>
</reference>
<dbReference type="SMART" id="SM01052">
    <property type="entry name" value="CAP_GLY"/>
    <property type="match status" value="1"/>
</dbReference>
<reference evidence="12" key="1">
    <citation type="submission" date="2011-08" db="EMBL/GenBank/DDBJ databases">
        <title>The draft genome of Latimeria chalumnae.</title>
        <authorList>
            <person name="Di Palma F."/>
            <person name="Alfoldi J."/>
            <person name="Johnson J."/>
            <person name="Berlin A."/>
            <person name="Gnerre S."/>
            <person name="Jaffe D."/>
            <person name="MacCallum I."/>
            <person name="Young S."/>
            <person name="Walker B.J."/>
            <person name="Lander E."/>
            <person name="Lindblad-Toh K."/>
        </authorList>
    </citation>
    <scope>NUCLEOTIDE SEQUENCE [LARGE SCALE GENOMIC DNA]</scope>
    <source>
        <strain evidence="12">Wild caught</strain>
    </source>
</reference>
<evidence type="ECO:0000259" key="10">
    <source>
        <dbReference type="PROSITE" id="PS50245"/>
    </source>
</evidence>
<dbReference type="InterPro" id="IPR000626">
    <property type="entry name" value="Ubiquitin-like_dom"/>
</dbReference>
<evidence type="ECO:0000256" key="9">
    <source>
        <dbReference type="ARBA" id="ARBA00030180"/>
    </source>
</evidence>
<dbReference type="EMBL" id="AFYH01046661">
    <property type="status" value="NOT_ANNOTATED_CDS"/>
    <property type="molecule type" value="Genomic_DNA"/>
</dbReference>
<proteinExistence type="inferred from homology"/>
<evidence type="ECO:0000256" key="6">
    <source>
        <dbReference type="ARBA" id="ARBA00022737"/>
    </source>
</evidence>
<dbReference type="Ensembl" id="ENSLACT00000014482.1">
    <property type="protein sequence ID" value="ENSLACP00000014382.1"/>
    <property type="gene ID" value="ENSLACG00000012659.2"/>
</dbReference>
<dbReference type="Pfam" id="PF01302">
    <property type="entry name" value="CAP_GLY"/>
    <property type="match status" value="1"/>
</dbReference>
<dbReference type="Gene3D" id="3.80.10.10">
    <property type="entry name" value="Ribonuclease Inhibitor"/>
    <property type="match status" value="2"/>
</dbReference>
<dbReference type="PANTHER" id="PTHR18849:SF0">
    <property type="entry name" value="CILIA- AND FLAGELLA-ASSOCIATED PROTEIN 410-RELATED"/>
    <property type="match status" value="1"/>
</dbReference>
<dbReference type="Pfam" id="PF14560">
    <property type="entry name" value="Ubiquitin_2"/>
    <property type="match status" value="1"/>
</dbReference>
<dbReference type="InterPro" id="IPR029071">
    <property type="entry name" value="Ubiquitin-like_domsf"/>
</dbReference>
<gene>
    <name evidence="11" type="primary">TBCE</name>
</gene>
<evidence type="ECO:0000313" key="11">
    <source>
        <dbReference type="Ensembl" id="ENSLACP00000014382.1"/>
    </source>
</evidence>
<evidence type="ECO:0000256" key="2">
    <source>
        <dbReference type="ARBA" id="ARBA00006286"/>
    </source>
</evidence>
<dbReference type="EMBL" id="AFYH01046662">
    <property type="status" value="NOT_ANNOTATED_CDS"/>
    <property type="molecule type" value="Genomic_DNA"/>
</dbReference>
<dbReference type="SUPFAM" id="SSF74924">
    <property type="entry name" value="Cap-Gly domain"/>
    <property type="match status" value="1"/>
</dbReference>
<dbReference type="EMBL" id="AFYH01046663">
    <property type="status" value="NOT_ANNOTATED_CDS"/>
    <property type="molecule type" value="Genomic_DNA"/>
</dbReference>
<evidence type="ECO:0000256" key="4">
    <source>
        <dbReference type="ARBA" id="ARBA00022490"/>
    </source>
</evidence>
<dbReference type="GeneTree" id="ENSGT00530000063405"/>
<keyword evidence="5" id="KW-0433">Leucine-rich repeat</keyword>
<dbReference type="Bgee" id="ENSLACG00000012659">
    <property type="expression patterns" value="Expressed in chordate pharynx and 6 other cell types or tissues"/>
</dbReference>
<evidence type="ECO:0000313" key="12">
    <source>
        <dbReference type="Proteomes" id="UP000008672"/>
    </source>
</evidence>
<dbReference type="EMBL" id="AFYH01046664">
    <property type="status" value="NOT_ANNOTATED_CDS"/>
    <property type="molecule type" value="Genomic_DNA"/>
</dbReference>
<sequence>MSDSVPSDAVGRRIVCDGEYGTVLYVGNVPPTPGCWLGVEWDSPERGKHGGTYKEVQYFSCSHPTGGSFIRPKKASFGVTFLSALKERYGLEDELDDEDKQEAGLVIGKKAVELVGFETIKAKQSQFNQLKDVSLRECAVSHAGLQNEIRLKCPHIVSLDLSKNLFSSLETVADITCQLTELKTLNLSENRLKTPVDHVSLADAFANLEVLAINCIGATFTENLINLTCLAEESDFSKLVSVSEFLIVDGGLLLKGQCVISNYNFIGKLMWMYRAKVLQCARMWPVLEQLYLSSNAIMFLDRPVDVMQSLTLLDLSNNPLADGNRLLKIAYLPKLEQLVLSNTGISTVHFDDVGPGCKTEMFSKLKHLVVDNNKITQWCFMNELEKLKSLQQLNCMKNPLMKTEKNPETVRQLIIAKIGQLEVLNKSKIFPDERRGAELDYRKKFGKDWQKAGGHWDSKENRLSEEFTANHPRYQLLLQKYGVPEEGELKEQQPFALRNQLLTLTIKSPDKTDQKPIERKLPDSMTIQKVKGLLCRLFKVPGSELKLSYISAKREAIEIELQNDLKPLQFYSIENGDCILVRW</sequence>
<dbReference type="PANTHER" id="PTHR18849">
    <property type="entry name" value="LEUCINE RICH REPEAT PROTEIN"/>
    <property type="match status" value="1"/>
</dbReference>
<keyword evidence="7" id="KW-0143">Chaperone</keyword>